<reference evidence="2 3" key="1">
    <citation type="journal article" date="2015" name="Genome Biol.">
        <title>Comparative genomics of Steinernema reveals deeply conserved gene regulatory networks.</title>
        <authorList>
            <person name="Dillman A.R."/>
            <person name="Macchietto M."/>
            <person name="Porter C.F."/>
            <person name="Rogers A."/>
            <person name="Williams B."/>
            <person name="Antoshechkin I."/>
            <person name="Lee M.M."/>
            <person name="Goodwin Z."/>
            <person name="Lu X."/>
            <person name="Lewis E.E."/>
            <person name="Goodrich-Blair H."/>
            <person name="Stock S.P."/>
            <person name="Adams B.J."/>
            <person name="Sternberg P.W."/>
            <person name="Mortazavi A."/>
        </authorList>
    </citation>
    <scope>NUCLEOTIDE SEQUENCE [LARGE SCALE GENOMIC DNA]</scope>
    <source>
        <strain evidence="2 3">ALL</strain>
    </source>
</reference>
<feature type="compositionally biased region" description="Basic and acidic residues" evidence="1">
    <location>
        <begin position="43"/>
        <end position="58"/>
    </location>
</feature>
<protein>
    <recommendedName>
        <fullName evidence="4">SAM-dependent MTase TRM10-type domain-containing protein</fullName>
    </recommendedName>
</protein>
<sequence>MVYGAGGYQLVQNPTRYRKSEDKQRCRKQDLQRSEVRSASNRFRPDRILSAEDSRPNGHVEASQGRYHRKLRIPADSADFVLRIGFWGLKRQGKVPQDVQPAHLVLRPSNDPSRGTHGACKRVKEGWKEGRLYHKQRKTNARRPFDVYVLAAVKDQGGVGFASSRLNEIPAYRLPIHRYVEWKSGTQTLPVNNIARILREVYSNGGDWSTALHKNISVDRLRSVEEKMEMRAKFVKSLQAKKRNFDELVAVIQEATKGL</sequence>
<dbReference type="Proteomes" id="UP000298663">
    <property type="component" value="Unassembled WGS sequence"/>
</dbReference>
<organism evidence="2 3">
    <name type="scientific">Steinernema carpocapsae</name>
    <name type="common">Entomopathogenic nematode</name>
    <dbReference type="NCBI Taxonomy" id="34508"/>
    <lineage>
        <taxon>Eukaryota</taxon>
        <taxon>Metazoa</taxon>
        <taxon>Ecdysozoa</taxon>
        <taxon>Nematoda</taxon>
        <taxon>Chromadorea</taxon>
        <taxon>Rhabditida</taxon>
        <taxon>Tylenchina</taxon>
        <taxon>Panagrolaimomorpha</taxon>
        <taxon>Strongyloidoidea</taxon>
        <taxon>Steinernematidae</taxon>
        <taxon>Steinernema</taxon>
    </lineage>
</organism>
<keyword evidence="3" id="KW-1185">Reference proteome</keyword>
<proteinExistence type="predicted"/>
<evidence type="ECO:0008006" key="4">
    <source>
        <dbReference type="Google" id="ProtNLM"/>
    </source>
</evidence>
<gene>
    <name evidence="2" type="ORF">L596_016433</name>
</gene>
<dbReference type="InterPro" id="IPR038459">
    <property type="entry name" value="MT_TRM10-typ_sf"/>
</dbReference>
<evidence type="ECO:0000313" key="3">
    <source>
        <dbReference type="Proteomes" id="UP000298663"/>
    </source>
</evidence>
<feature type="region of interest" description="Disordered" evidence="1">
    <location>
        <begin position="17"/>
        <end position="65"/>
    </location>
</feature>
<reference evidence="2 3" key="2">
    <citation type="journal article" date="2019" name="G3 (Bethesda)">
        <title>Hybrid Assembly of the Genome of the Entomopathogenic Nematode Steinernema carpocapsae Identifies the X-Chromosome.</title>
        <authorList>
            <person name="Serra L."/>
            <person name="Macchietto M."/>
            <person name="Macias-Munoz A."/>
            <person name="McGill C.J."/>
            <person name="Rodriguez I.M."/>
            <person name="Rodriguez B."/>
            <person name="Murad R."/>
            <person name="Mortazavi A."/>
        </authorList>
    </citation>
    <scope>NUCLEOTIDE SEQUENCE [LARGE SCALE GENOMIC DNA]</scope>
    <source>
        <strain evidence="2 3">ALL</strain>
    </source>
</reference>
<accession>A0A4U5NJ07</accession>
<feature type="compositionally biased region" description="Basic and acidic residues" evidence="1">
    <location>
        <begin position="18"/>
        <end position="36"/>
    </location>
</feature>
<evidence type="ECO:0000313" key="2">
    <source>
        <dbReference type="EMBL" id="TKR82753.1"/>
    </source>
</evidence>
<comment type="caution">
    <text evidence="2">The sequence shown here is derived from an EMBL/GenBank/DDBJ whole genome shotgun (WGS) entry which is preliminary data.</text>
</comment>
<evidence type="ECO:0000256" key="1">
    <source>
        <dbReference type="SAM" id="MobiDB-lite"/>
    </source>
</evidence>
<dbReference type="STRING" id="34508.A0A4U5NJ07"/>
<name>A0A4U5NJ07_STECR</name>
<dbReference type="Gene3D" id="3.40.1280.30">
    <property type="match status" value="1"/>
</dbReference>
<dbReference type="EMBL" id="AZBU02000004">
    <property type="protein sequence ID" value="TKR82753.1"/>
    <property type="molecule type" value="Genomic_DNA"/>
</dbReference>
<dbReference type="AlphaFoldDB" id="A0A4U5NJ07"/>
<dbReference type="OrthoDB" id="9976048at2759"/>